<dbReference type="EMBL" id="OU342829">
    <property type="protein sequence ID" value="CAG7580377.1"/>
    <property type="molecule type" value="Genomic_DNA"/>
</dbReference>
<accession>A0A8D9CBG3</accession>
<protein>
    <submittedName>
        <fullName evidence="1">Uncharacterized protein</fullName>
    </submittedName>
</protein>
<sequence>MSETKETMYLTGIILESRKITTKTGTREEVEAFIFDHIDDMVKCKTKNLSTGAFDQELTMGY</sequence>
<reference evidence="1" key="1">
    <citation type="submission" date="2021-06" db="EMBL/GenBank/DDBJ databases">
        <authorList>
            <person name="Gannon L."/>
            <person name="Redgwell R T."/>
            <person name="Michniewski S."/>
            <person name="Harrison D C."/>
            <person name="Millard A."/>
        </authorList>
    </citation>
    <scope>NUCLEOTIDE SEQUENCE</scope>
</reference>
<gene>
    <name evidence="1" type="ORF">SLAVMIC_00384</name>
</gene>
<organism evidence="1">
    <name type="scientific">uncultured marine phage</name>
    <dbReference type="NCBI Taxonomy" id="707152"/>
    <lineage>
        <taxon>Viruses</taxon>
        <taxon>environmental samples</taxon>
    </lineage>
</organism>
<name>A0A8D9CBG3_9VIRU</name>
<evidence type="ECO:0000313" key="1">
    <source>
        <dbReference type="EMBL" id="CAG7580377.1"/>
    </source>
</evidence>
<proteinExistence type="predicted"/>